<accession>A0A449BBB3</accession>
<dbReference type="InterPro" id="IPR003667">
    <property type="entry name" value="NqrDE/RnfAE"/>
</dbReference>
<dbReference type="EMBL" id="LR215048">
    <property type="protein sequence ID" value="VEU79667.1"/>
    <property type="molecule type" value="Genomic_DNA"/>
</dbReference>
<dbReference type="PANTHER" id="PTHR30586:SF1">
    <property type="entry name" value="NA(+)-TRANSLOCATING NADH-QUINONE REDUCTASE SUBUNIT D"/>
    <property type="match status" value="1"/>
</dbReference>
<feature type="transmembrane region" description="Helical" evidence="7">
    <location>
        <begin position="138"/>
        <end position="162"/>
    </location>
</feature>
<dbReference type="GO" id="GO:0005886">
    <property type="term" value="C:plasma membrane"/>
    <property type="evidence" value="ECO:0007669"/>
    <property type="project" value="TreeGrafter"/>
</dbReference>
<dbReference type="GO" id="GO:0012505">
    <property type="term" value="C:endomembrane system"/>
    <property type="evidence" value="ECO:0007669"/>
    <property type="project" value="UniProtKB-SubCell"/>
</dbReference>
<evidence type="ECO:0000313" key="8">
    <source>
        <dbReference type="EMBL" id="VEU79667.1"/>
    </source>
</evidence>
<feature type="transmembrane region" description="Helical" evidence="7">
    <location>
        <begin position="102"/>
        <end position="118"/>
    </location>
</feature>
<dbReference type="Proteomes" id="UP000289841">
    <property type="component" value="Chromosome"/>
</dbReference>
<evidence type="ECO:0000313" key="9">
    <source>
        <dbReference type="Proteomes" id="UP000289841"/>
    </source>
</evidence>
<dbReference type="OrthoDB" id="9790976at2"/>
<protein>
    <submittedName>
        <fullName evidence="8">Electron transport complex RsxE subunit</fullName>
    </submittedName>
</protein>
<dbReference type="PANTHER" id="PTHR30586">
    <property type="entry name" value="ELECTRON TRANSPORT COMPLEX PROTEIN RNFE"/>
    <property type="match status" value="1"/>
</dbReference>
<dbReference type="Pfam" id="PF02508">
    <property type="entry name" value="Rnf-Nqr"/>
    <property type="match status" value="1"/>
</dbReference>
<reference evidence="8 9" key="1">
    <citation type="submission" date="2019-01" db="EMBL/GenBank/DDBJ databases">
        <authorList>
            <consortium name="Pathogen Informatics"/>
        </authorList>
    </citation>
    <scope>NUCLEOTIDE SEQUENCE [LARGE SCALE GENOMIC DNA]</scope>
    <source>
        <strain evidence="8 9">NCTC10138</strain>
    </source>
</reference>
<name>A0A449BBB3_HAPAX</name>
<keyword evidence="5 7" id="KW-1133">Transmembrane helix</keyword>
<organism evidence="8 9">
    <name type="scientific">Haploplasma axanthum</name>
    <name type="common">Acholeplasma axanthum</name>
    <dbReference type="NCBI Taxonomy" id="29552"/>
    <lineage>
        <taxon>Bacteria</taxon>
        <taxon>Bacillati</taxon>
        <taxon>Mycoplasmatota</taxon>
        <taxon>Mollicutes</taxon>
        <taxon>Acholeplasmatales</taxon>
        <taxon>Acholeplasmataceae</taxon>
        <taxon>Haploplasma</taxon>
    </lineage>
</organism>
<evidence type="ECO:0000256" key="2">
    <source>
        <dbReference type="ARBA" id="ARBA00022448"/>
    </source>
</evidence>
<keyword evidence="3 7" id="KW-0812">Transmembrane</keyword>
<keyword evidence="4" id="KW-1278">Translocase</keyword>
<gene>
    <name evidence="8" type="ORF">NCTC10138_00093</name>
</gene>
<feature type="transmembrane region" description="Helical" evidence="7">
    <location>
        <begin position="43"/>
        <end position="63"/>
    </location>
</feature>
<dbReference type="KEGG" id="aaxa:NCTC10138_00093"/>
<evidence type="ECO:0000256" key="7">
    <source>
        <dbReference type="SAM" id="Phobius"/>
    </source>
</evidence>
<evidence type="ECO:0000256" key="3">
    <source>
        <dbReference type="ARBA" id="ARBA00022692"/>
    </source>
</evidence>
<sequence>MQLKNKNLLNIFNIKDVNDQSMTLLVLALLPGLFVTKSIEATLIYLLLYAIFIILVTLVFKLIEKIVPNDINWIVVIVSVVGVSAFVAILANAFFVNFAKDYELFIYLFAVSSLPYMLNADNEKKNVGKSLVNSLQSFIGLVIIMLFVSILREVIGTGMIVFGNYSEISFNVNLFSKNAISIINEPLGAIIILGLLLAAIQLGLNKKGERAWHI</sequence>
<feature type="transmembrane region" description="Helical" evidence="7">
    <location>
        <begin position="75"/>
        <end position="96"/>
    </location>
</feature>
<keyword evidence="6 7" id="KW-0472">Membrane</keyword>
<dbReference type="STRING" id="1278311.GCA_000428705_01258"/>
<keyword evidence="9" id="KW-1185">Reference proteome</keyword>
<evidence type="ECO:0000256" key="1">
    <source>
        <dbReference type="ARBA" id="ARBA00004127"/>
    </source>
</evidence>
<proteinExistence type="predicted"/>
<feature type="transmembrane region" description="Helical" evidence="7">
    <location>
        <begin position="182"/>
        <end position="204"/>
    </location>
</feature>
<evidence type="ECO:0000256" key="6">
    <source>
        <dbReference type="ARBA" id="ARBA00023136"/>
    </source>
</evidence>
<comment type="subcellular location">
    <subcellularLocation>
        <location evidence="1">Endomembrane system</location>
        <topology evidence="1">Multi-pass membrane protein</topology>
    </subcellularLocation>
</comment>
<evidence type="ECO:0000256" key="5">
    <source>
        <dbReference type="ARBA" id="ARBA00022989"/>
    </source>
</evidence>
<evidence type="ECO:0000256" key="4">
    <source>
        <dbReference type="ARBA" id="ARBA00022967"/>
    </source>
</evidence>
<dbReference type="AlphaFoldDB" id="A0A449BBB3"/>
<keyword evidence="2" id="KW-0813">Transport</keyword>